<organism evidence="12 13">
    <name type="scientific">Persicobacter psychrovividus</name>
    <dbReference type="NCBI Taxonomy" id="387638"/>
    <lineage>
        <taxon>Bacteria</taxon>
        <taxon>Pseudomonadati</taxon>
        <taxon>Bacteroidota</taxon>
        <taxon>Cytophagia</taxon>
        <taxon>Cytophagales</taxon>
        <taxon>Persicobacteraceae</taxon>
        <taxon>Persicobacter</taxon>
    </lineage>
</organism>
<dbReference type="Gene3D" id="2.60.40.4270">
    <property type="entry name" value="Listeria-Bacteroides repeat domain"/>
    <property type="match status" value="3"/>
</dbReference>
<keyword evidence="3" id="KW-0812">Transmembrane</keyword>
<comment type="subcellular location">
    <subcellularLocation>
        <location evidence="1">Cell membrane</location>
    </subcellularLocation>
    <subcellularLocation>
        <location evidence="9">Endomembrane system</location>
        <topology evidence="9">Single-pass membrane protein</topology>
    </subcellularLocation>
</comment>
<dbReference type="InterPro" id="IPR013783">
    <property type="entry name" value="Ig-like_fold"/>
</dbReference>
<protein>
    <recommendedName>
        <fullName evidence="11">PKD domain-containing protein</fullName>
    </recommendedName>
</protein>
<geneLocation type="plasmid" evidence="12 13">
    <name>pPP1</name>
</geneLocation>
<keyword evidence="4 10" id="KW-0732">Signal</keyword>
<dbReference type="Proteomes" id="UP001354989">
    <property type="component" value="Plasmid pPP1"/>
</dbReference>
<keyword evidence="8" id="KW-0325">Glycoprotein</keyword>
<dbReference type="SUPFAM" id="SSF141571">
    <property type="entry name" value="Pentapeptide repeat-like"/>
    <property type="match status" value="1"/>
</dbReference>
<dbReference type="Pfam" id="PF18998">
    <property type="entry name" value="Flg_new_2"/>
    <property type="match status" value="1"/>
</dbReference>
<evidence type="ECO:0000259" key="11">
    <source>
        <dbReference type="PROSITE" id="PS50093"/>
    </source>
</evidence>
<evidence type="ECO:0000256" key="4">
    <source>
        <dbReference type="ARBA" id="ARBA00022729"/>
    </source>
</evidence>
<dbReference type="EMBL" id="AP025293">
    <property type="protein sequence ID" value="BDD00763.1"/>
    <property type="molecule type" value="Genomic_DNA"/>
</dbReference>
<keyword evidence="12" id="KW-0614">Plasmid</keyword>
<proteinExistence type="predicted"/>
<keyword evidence="5" id="KW-1133">Transmembrane helix</keyword>
<evidence type="ECO:0000313" key="13">
    <source>
        <dbReference type="Proteomes" id="UP001354989"/>
    </source>
</evidence>
<feature type="chain" id="PRO_5045782666" description="PKD domain-containing protein" evidence="10">
    <location>
        <begin position="24"/>
        <end position="2017"/>
    </location>
</feature>
<dbReference type="NCBIfam" id="TIGR02167">
    <property type="entry name" value="Liste_lipo_26"/>
    <property type="match status" value="15"/>
</dbReference>
<name>A0ABM7VIG4_9BACT</name>
<keyword evidence="6" id="KW-0472">Membrane</keyword>
<evidence type="ECO:0000256" key="5">
    <source>
        <dbReference type="ARBA" id="ARBA00022989"/>
    </source>
</evidence>
<sequence length="2017" mass="230062">MIKQLLQWSCLLLFFAQPFQTLANEEKRPFIFSVNVSSGDRSFYLWVRADEEDPDYGEYVIDWGDGTALESYKVDTPVKKIGHTFPIRGKYEITIYGTIPHITFFDIENPYEHRSGHKIAEIIQWGDNDWRSMAHMLRGTGDLHITTSDAPNLSKVEDMNSMFSSSDLTGSIDHWDVSKVKNMKSTFRSAKLGNSTLKNWDVSSVTAMDSMFYQAFSVPTLDASDWNVGHVESMRSMFQKTSFQGDISNWDVGSVRNMESMFENIYTLEVDLSKWDVHNVTTMERMFYGTYSFNSDLSRWDVGNVTTMEGMFYAANGFDSDISRWDVGNVATMNRMFYGASGFDSDLNRWDVSNVTTMEGMFYGATSFDSDLNHWDVSKVVSMREMFSGAHYFSGNIADWDVGNVRNMERMFRYARKFNCDISQWDVTNVTNMYEIFAYGNLSPLYFDKLVKAWSALDLQRNGYFSSPTFYYCNEESRDYLKKLEKEFRWTVSGRLTKVCTPIVIFDSNGGEPSTYQESYPNARYMVQPPEIVPTKEGRPCLAWTISPDGGTTWDFSKDMVSDAGDTLYAKYDYQIWASALEGGTLSEEHVTVVPNQSKTFNLTLDEGYKLFCWSLDGELQPETSLSYTLENITADHRLEACVGKEEDFIINISISDDHDFRLYIVGDVNGSEFGEYTINWGDGTTTSGTTTSERQKEIAHNYSESGNYFVSVRGRIPQLNFTDASPIDYTNVAKVTEVLNWGDNEWYSMEGMFHMAQNLEKVSPQSPNLSKVKNMSGMFQLATKFKGDISEWDVSKVTNMESMFHYAKSFHGDLSQWDVSSVTDMRWLFDKAEQFNSDLTNWDVSKVTDMTGVFRLTKEFNGDISQWDVSSVTNMEGMFTGAKSFNGDLSQWDVSNVTNMRSLFYETGAFNGDLSNWDVSNVTNMRSLFRLTKKFNGDLSQWDVSSVTNMEGMFFSSASFNGDLSNWDVSNVTNMSWMFYETGAFNGDLSQWDVSNVTDMSWMFSSSASFNGDLSNWDVSKVTNMWGMFYNAKSFNKDISAWDVSNVTNMTDMFDQNDVYAPMFFDRLLEAWTKLDLQEGVNFGNPQYYCDALSLGYINQLRADKRWWIGPAYQECSSYTVIFDSRGGNPQNQIEVITNLSGKVSAPTPFPIKDNQVCVGWATSADNGEHLDFQWDFETKVEEDITLYAKYDYQLWASSLLKGSKSLPEQVTVSPNSDYTFQLDLEEGEKVLYWILDGEIRYESALSKTFTIDNVQSDHRVQAVVVDEDDFVFKARSDEWTGEFHITIDAAENGAVESDYIIYWGDGESTKGGSSSREIVSHTYEGKGEKYQIAISGKVPHLSFYSTPSDGYWNNASAVSALLQWGNNEWYRMDSMFMNSTFIEDLSNDAPNLSKVKSMRYMFHKTYFSKTDMLNTSEWDVSKVTDMQGMFRYSRDFSGDLSNWDVGNVTDMSRMFSLANGEIGDLRNWNVSSVTDMKEMFNSATGFDCDLKNWDVSNVTDMTSMFDRAEIFNGDISQWDVGNVRNMERMFRYAQKFNCDLSQWDVSAVQTMNKMFNEAKSFNRDISGWDIASITDMGGMFEGANAYPAENYDRLMKHWYPMMVKKESIAFGAPPYYCDAETFDKRLQLIILNDWDITNSEQDCKLKVKFNSLGGIPNDFPDQIFRQAIGIAVPGNLPVRNGFESMGWYTSKDGGLSYEGRYYSWRDTINIDTTLYAKYDYQIRIETGVGGVALEDVVLVSPGSDHTFTVQPDEGYIVSYWVVQGEEKWSSKSNSYTIPEISEDMRLEVYFNPKKYRLIGRSHKGGTVSPQNVLLTHGESQTFTFNPEENYKIDDVLIDGKSIGAVSQYTFEEISQDHLVEVIFGLKEFTIEVVQSENGTISPERTKVYAGDTLEFSFVPNRFCELVDVIVDNQSVGPVDKYIFSDINEDHTITAVFERILANDTHTSVYFYPNPAKNEILIEGITTPYNIKILDLTGRVILQEEAERKKIDISALGQGVYQVMVNGVVIGQLVKQ</sequence>
<evidence type="ECO:0000256" key="6">
    <source>
        <dbReference type="ARBA" id="ARBA00023136"/>
    </source>
</evidence>
<dbReference type="InterPro" id="IPR011889">
    <property type="entry name" value="Liste_lipo_26"/>
</dbReference>
<evidence type="ECO:0000256" key="7">
    <source>
        <dbReference type="ARBA" id="ARBA00023170"/>
    </source>
</evidence>
<keyword evidence="2" id="KW-1003">Cell membrane</keyword>
<gene>
    <name evidence="12" type="ORF">PEPS_30430</name>
</gene>
<dbReference type="Gene3D" id="2.60.40.10">
    <property type="entry name" value="Immunoglobulins"/>
    <property type="match status" value="1"/>
</dbReference>
<dbReference type="Pfam" id="PF18962">
    <property type="entry name" value="Por_Secre_tail"/>
    <property type="match status" value="1"/>
</dbReference>
<dbReference type="NCBIfam" id="TIGR04183">
    <property type="entry name" value="Por_Secre_tail"/>
    <property type="match status" value="1"/>
</dbReference>
<dbReference type="RefSeq" id="WP_338398562.1">
    <property type="nucleotide sequence ID" value="NZ_AP025293.1"/>
</dbReference>
<keyword evidence="13" id="KW-1185">Reference proteome</keyword>
<accession>A0ABM7VIG4</accession>
<evidence type="ECO:0000256" key="10">
    <source>
        <dbReference type="SAM" id="SignalP"/>
    </source>
</evidence>
<dbReference type="InterPro" id="IPR026444">
    <property type="entry name" value="Secre_tail"/>
</dbReference>
<dbReference type="Gene3D" id="3.80.10.10">
    <property type="entry name" value="Ribonuclease Inhibitor"/>
    <property type="match status" value="1"/>
</dbReference>
<evidence type="ECO:0000256" key="3">
    <source>
        <dbReference type="ARBA" id="ARBA00022692"/>
    </source>
</evidence>
<dbReference type="Pfam" id="PF03382">
    <property type="entry name" value="DUF285"/>
    <property type="match status" value="5"/>
</dbReference>
<keyword evidence="7" id="KW-0675">Receptor</keyword>
<dbReference type="InterPro" id="IPR005046">
    <property type="entry name" value="DUF285"/>
</dbReference>
<evidence type="ECO:0000256" key="1">
    <source>
        <dbReference type="ARBA" id="ARBA00004236"/>
    </source>
</evidence>
<dbReference type="InterPro" id="IPR042229">
    <property type="entry name" value="Listeria/Bacterioides_rpt_sf"/>
</dbReference>
<reference evidence="12 13" key="1">
    <citation type="submission" date="2021-12" db="EMBL/GenBank/DDBJ databases">
        <title>Genome sequencing of bacteria with rrn-lacking chromosome and rrn-plasmid.</title>
        <authorList>
            <person name="Anda M."/>
            <person name="Iwasaki W."/>
        </authorList>
    </citation>
    <scope>NUCLEOTIDE SEQUENCE [LARGE SCALE GENOMIC DNA]</scope>
    <source>
        <strain evidence="12 13">NBRC 101262</strain>
        <plasmid evidence="12 13">pPP1</plasmid>
    </source>
</reference>
<dbReference type="PROSITE" id="PS50093">
    <property type="entry name" value="PKD"/>
    <property type="match status" value="1"/>
</dbReference>
<dbReference type="InterPro" id="IPR000601">
    <property type="entry name" value="PKD_dom"/>
</dbReference>
<dbReference type="InterPro" id="IPR044060">
    <property type="entry name" value="Bacterial_rp_domain"/>
</dbReference>
<evidence type="ECO:0000256" key="9">
    <source>
        <dbReference type="ARBA" id="ARBA00037847"/>
    </source>
</evidence>
<evidence type="ECO:0000256" key="2">
    <source>
        <dbReference type="ARBA" id="ARBA00022475"/>
    </source>
</evidence>
<evidence type="ECO:0000313" key="12">
    <source>
        <dbReference type="EMBL" id="BDD00763.1"/>
    </source>
</evidence>
<dbReference type="PANTHER" id="PTHR48052">
    <property type="entry name" value="UNNAMED PRODUCT"/>
    <property type="match status" value="1"/>
</dbReference>
<dbReference type="Pfam" id="PF09479">
    <property type="entry name" value="Flg_new"/>
    <property type="match status" value="3"/>
</dbReference>
<evidence type="ECO:0000256" key="8">
    <source>
        <dbReference type="ARBA" id="ARBA00023180"/>
    </source>
</evidence>
<dbReference type="PANTHER" id="PTHR48052:SF63">
    <property type="entry name" value="PROTEIN KINASE DOMAIN-CONTAINING PROTEIN"/>
    <property type="match status" value="1"/>
</dbReference>
<feature type="signal peptide" evidence="10">
    <location>
        <begin position="1"/>
        <end position="23"/>
    </location>
</feature>
<feature type="domain" description="PKD" evidence="11">
    <location>
        <begin position="677"/>
        <end position="713"/>
    </location>
</feature>
<dbReference type="InterPro" id="IPR013378">
    <property type="entry name" value="InlB-like_B-rpt"/>
</dbReference>
<dbReference type="InterPro" id="IPR032675">
    <property type="entry name" value="LRR_dom_sf"/>
</dbReference>